<evidence type="ECO:0000256" key="2">
    <source>
        <dbReference type="ARBA" id="ARBA00023122"/>
    </source>
</evidence>
<evidence type="ECO:0000256" key="3">
    <source>
        <dbReference type="PROSITE-ProRule" id="PRU00703"/>
    </source>
</evidence>
<keyword evidence="1" id="KW-0677">Repeat</keyword>
<name>A0A5R8KDC7_9BACT</name>
<dbReference type="GO" id="GO:0005886">
    <property type="term" value="C:plasma membrane"/>
    <property type="evidence" value="ECO:0007669"/>
    <property type="project" value="TreeGrafter"/>
</dbReference>
<reference evidence="6 7" key="1">
    <citation type="submission" date="2019-05" db="EMBL/GenBank/DDBJ databases">
        <title>Verrucobacter flavum gen. nov., sp. nov. a new member of the family Verrucomicrobiaceae.</title>
        <authorList>
            <person name="Szuroczki S."/>
            <person name="Abbaszade G."/>
            <person name="Szabo A."/>
            <person name="Felfoldi T."/>
            <person name="Schumann P."/>
            <person name="Boka K."/>
            <person name="Keki Z."/>
            <person name="Toumi M."/>
            <person name="Toth E."/>
        </authorList>
    </citation>
    <scope>NUCLEOTIDE SEQUENCE [LARGE SCALE GENOMIC DNA]</scope>
    <source>
        <strain evidence="6 7">MG-N-17</strain>
    </source>
</reference>
<keyword evidence="4" id="KW-1133">Transmembrane helix</keyword>
<keyword evidence="4" id="KW-0812">Transmembrane</keyword>
<protein>
    <submittedName>
        <fullName evidence="6">DUF21 domain-containing protein</fullName>
    </submittedName>
</protein>
<feature type="domain" description="CBS" evidence="5">
    <location>
        <begin position="253"/>
        <end position="313"/>
    </location>
</feature>
<feature type="transmembrane region" description="Helical" evidence="4">
    <location>
        <begin position="85"/>
        <end position="105"/>
    </location>
</feature>
<dbReference type="SUPFAM" id="SSF54631">
    <property type="entry name" value="CBS-domain pair"/>
    <property type="match status" value="1"/>
</dbReference>
<feature type="transmembrane region" description="Helical" evidence="4">
    <location>
        <begin position="58"/>
        <end position="78"/>
    </location>
</feature>
<dbReference type="RefSeq" id="WP_138086980.1">
    <property type="nucleotide sequence ID" value="NZ_VAUV01000010.1"/>
</dbReference>
<dbReference type="InterPro" id="IPR002550">
    <property type="entry name" value="CNNM"/>
</dbReference>
<comment type="caution">
    <text evidence="6">The sequence shown here is derived from an EMBL/GenBank/DDBJ whole genome shotgun (WGS) entry which is preliminary data.</text>
</comment>
<dbReference type="Gene3D" id="3.10.580.10">
    <property type="entry name" value="CBS-domain"/>
    <property type="match status" value="1"/>
</dbReference>
<evidence type="ECO:0000313" key="7">
    <source>
        <dbReference type="Proteomes" id="UP000306196"/>
    </source>
</evidence>
<dbReference type="Proteomes" id="UP000306196">
    <property type="component" value="Unassembled WGS sequence"/>
</dbReference>
<proteinExistence type="predicted"/>
<dbReference type="OrthoDB" id="191027at2"/>
<sequence length="313" mass="35075">MIWLLLIFCIPLCFMLAGTESALLVVSRVRVRHAAEEGDKKAAKLSQLLQRRDELLHVVAATNHICGLLAFAAAALLTVRAVGPWGWAINLLITLPLFLIILEQIPKHLFAQKPFRSLRACTGLLTLMQHLALPWLALSSRLKSRALDLLPVEVSDNTGLDDLTKSIKTNQLLPPPCLQLIDHYADFQKSPVSRFMLPLRQLTAIPPELPLAQFISANKQQLRPWHIVLAENGNLLGWLDTTALPTNPQPDRMVRQYLRPLNHVRSTDTALHCLQYLRKRGEPLTAVHDENRHVVGVITQQSLLAAIFHRPAS</sequence>
<dbReference type="InterPro" id="IPR000644">
    <property type="entry name" value="CBS_dom"/>
</dbReference>
<evidence type="ECO:0000259" key="5">
    <source>
        <dbReference type="PROSITE" id="PS51371"/>
    </source>
</evidence>
<evidence type="ECO:0000313" key="6">
    <source>
        <dbReference type="EMBL" id="TLD69925.1"/>
    </source>
</evidence>
<dbReference type="InterPro" id="IPR046342">
    <property type="entry name" value="CBS_dom_sf"/>
</dbReference>
<accession>A0A5R8KDC7</accession>
<keyword evidence="2 3" id="KW-0129">CBS domain</keyword>
<dbReference type="AlphaFoldDB" id="A0A5R8KDC7"/>
<dbReference type="PANTHER" id="PTHR22777">
    <property type="entry name" value="HEMOLYSIN-RELATED"/>
    <property type="match status" value="1"/>
</dbReference>
<dbReference type="EMBL" id="VAUV01000010">
    <property type="protein sequence ID" value="TLD69925.1"/>
    <property type="molecule type" value="Genomic_DNA"/>
</dbReference>
<dbReference type="PROSITE" id="PS51371">
    <property type="entry name" value="CBS"/>
    <property type="match status" value="1"/>
</dbReference>
<keyword evidence="7" id="KW-1185">Reference proteome</keyword>
<gene>
    <name evidence="6" type="ORF">FEM03_14420</name>
</gene>
<feature type="transmembrane region" description="Helical" evidence="4">
    <location>
        <begin position="117"/>
        <end position="138"/>
    </location>
</feature>
<keyword evidence="4" id="KW-0472">Membrane</keyword>
<organism evidence="6 7">
    <name type="scientific">Phragmitibacter flavus</name>
    <dbReference type="NCBI Taxonomy" id="2576071"/>
    <lineage>
        <taxon>Bacteria</taxon>
        <taxon>Pseudomonadati</taxon>
        <taxon>Verrucomicrobiota</taxon>
        <taxon>Verrucomicrobiia</taxon>
        <taxon>Verrucomicrobiales</taxon>
        <taxon>Verrucomicrobiaceae</taxon>
        <taxon>Phragmitibacter</taxon>
    </lineage>
</organism>
<evidence type="ECO:0000256" key="1">
    <source>
        <dbReference type="ARBA" id="ARBA00022737"/>
    </source>
</evidence>
<evidence type="ECO:0000256" key="4">
    <source>
        <dbReference type="SAM" id="Phobius"/>
    </source>
</evidence>
<dbReference type="PANTHER" id="PTHR22777:SF30">
    <property type="entry name" value="UPF0053 PROTEIN YEGH"/>
    <property type="match status" value="1"/>
</dbReference>
<dbReference type="Pfam" id="PF01595">
    <property type="entry name" value="CNNM"/>
    <property type="match status" value="1"/>
</dbReference>